<evidence type="ECO:0000313" key="3">
    <source>
        <dbReference type="EMBL" id="NXD78696.1"/>
    </source>
</evidence>
<dbReference type="GO" id="GO:0003677">
    <property type="term" value="F:DNA binding"/>
    <property type="evidence" value="ECO:0007669"/>
    <property type="project" value="UniProtKB-KW"/>
</dbReference>
<evidence type="ECO:0000256" key="2">
    <source>
        <dbReference type="SAM" id="MobiDB-lite"/>
    </source>
</evidence>
<comment type="subcellular location">
    <subcellularLocation>
        <location evidence="1">Nucleus</location>
    </subcellularLocation>
</comment>
<keyword evidence="1" id="KW-0158">Chromosome</keyword>
<keyword evidence="1" id="KW-0238">DNA-binding</keyword>
<dbReference type="AlphaFoldDB" id="A0A851YE76"/>
<dbReference type="EMBL" id="WBNJ01000058">
    <property type="protein sequence ID" value="NXD78697.1"/>
    <property type="molecule type" value="Genomic_DNA"/>
</dbReference>
<evidence type="ECO:0000313" key="5">
    <source>
        <dbReference type="Proteomes" id="UP000648918"/>
    </source>
</evidence>
<evidence type="ECO:0000256" key="1">
    <source>
        <dbReference type="RuleBase" id="RU003767"/>
    </source>
</evidence>
<organism evidence="3 5">
    <name type="scientific">Halcyon senegalensis</name>
    <dbReference type="NCBI Taxonomy" id="342381"/>
    <lineage>
        <taxon>Eukaryota</taxon>
        <taxon>Metazoa</taxon>
        <taxon>Chordata</taxon>
        <taxon>Craniata</taxon>
        <taxon>Vertebrata</taxon>
        <taxon>Euteleostomi</taxon>
        <taxon>Archelosauria</taxon>
        <taxon>Archosauria</taxon>
        <taxon>Dinosauria</taxon>
        <taxon>Saurischia</taxon>
        <taxon>Theropoda</taxon>
        <taxon>Coelurosauria</taxon>
        <taxon>Aves</taxon>
        <taxon>Neognathae</taxon>
        <taxon>Neoaves</taxon>
        <taxon>Telluraves</taxon>
        <taxon>Coraciimorphae</taxon>
        <taxon>Coraciiformes</taxon>
        <taxon>Alcedinidae</taxon>
        <taxon>Halcyon</taxon>
    </lineage>
</organism>
<dbReference type="CDD" id="cd00074">
    <property type="entry name" value="HFD_H2A"/>
    <property type="match status" value="1"/>
</dbReference>
<reference evidence="3" key="1">
    <citation type="submission" date="2019-09" db="EMBL/GenBank/DDBJ databases">
        <title>Bird 10,000 Genomes (B10K) Project - Family phase.</title>
        <authorList>
            <person name="Zhang G."/>
        </authorList>
    </citation>
    <scope>NUCLEOTIDE SEQUENCE</scope>
    <source>
        <strain evidence="3">B10K-DU-024-03</strain>
        <tissue evidence="3">Muscle</tissue>
    </source>
</reference>
<sequence>GSSDVSGAKARKSRSSRSSRAGLLFSVSRVDRQLRRGCFAERYAARVPVYLAAVMQCVTHKALDMAGRISKKSKQQRISPSHLQAVVQKSSVLKQLLQAAVLRHCGRAAPQSQRTASLSKKEMTRRKKRS</sequence>
<comment type="similarity">
    <text evidence="1">Belongs to the histone H2A family.</text>
</comment>
<dbReference type="OrthoDB" id="9396611at2759"/>
<dbReference type="GO" id="GO:0000786">
    <property type="term" value="C:nucleosome"/>
    <property type="evidence" value="ECO:0007669"/>
    <property type="project" value="UniProtKB-KW"/>
</dbReference>
<dbReference type="PRINTS" id="PR00620">
    <property type="entry name" value="HISTONEH2A"/>
</dbReference>
<protein>
    <recommendedName>
        <fullName evidence="1">Histone H2A</fullName>
    </recommendedName>
</protein>
<dbReference type="SMART" id="SM00414">
    <property type="entry name" value="H2A"/>
    <property type="match status" value="1"/>
</dbReference>
<dbReference type="SUPFAM" id="SSF47113">
    <property type="entry name" value="Histone-fold"/>
    <property type="match status" value="1"/>
</dbReference>
<dbReference type="GO" id="GO:0046982">
    <property type="term" value="F:protein heterodimerization activity"/>
    <property type="evidence" value="ECO:0007669"/>
    <property type="project" value="InterPro"/>
</dbReference>
<keyword evidence="1" id="KW-0539">Nucleus</keyword>
<name>A0A851YE76_9AVES</name>
<gene>
    <name evidence="4" type="ORF">HALSEN_R14980</name>
    <name evidence="3" type="ORF">HALSEN_R14981</name>
</gene>
<dbReference type="GO" id="GO:0005634">
    <property type="term" value="C:nucleus"/>
    <property type="evidence" value="ECO:0007669"/>
    <property type="project" value="UniProtKB-SubCell"/>
</dbReference>
<feature type="non-terminal residue" evidence="3">
    <location>
        <position position="130"/>
    </location>
</feature>
<comment type="subunit">
    <text evidence="1">The nucleosome is a histone octamer containing two molecules each of H2A, H2B, H3 and H4 assembled in one H3-H4 heterotetramer and two H2A-H2B heterodimers. The octamer wraps approximately 147 bp of DNA.</text>
</comment>
<feature type="region of interest" description="Disordered" evidence="2">
    <location>
        <begin position="107"/>
        <end position="130"/>
    </location>
</feature>
<proteinExistence type="inferred from homology"/>
<dbReference type="InterPro" id="IPR002119">
    <property type="entry name" value="Histone_H2A"/>
</dbReference>
<feature type="non-terminal residue" evidence="3">
    <location>
        <position position="1"/>
    </location>
</feature>
<dbReference type="PANTHER" id="PTHR23430">
    <property type="entry name" value="HISTONE H2A"/>
    <property type="match status" value="1"/>
</dbReference>
<keyword evidence="5" id="KW-1185">Reference proteome</keyword>
<comment type="caution">
    <text evidence="3">The sequence shown here is derived from an EMBL/GenBank/DDBJ whole genome shotgun (WGS) entry which is preliminary data.</text>
</comment>
<accession>A0A851YE76</accession>
<dbReference type="InterPro" id="IPR009072">
    <property type="entry name" value="Histone-fold"/>
</dbReference>
<evidence type="ECO:0000313" key="4">
    <source>
        <dbReference type="EMBL" id="NXD78697.1"/>
    </source>
</evidence>
<dbReference type="Proteomes" id="UP000648918">
    <property type="component" value="Unassembled WGS sequence"/>
</dbReference>
<dbReference type="EMBL" id="WBNJ01000058">
    <property type="protein sequence ID" value="NXD78696.1"/>
    <property type="molecule type" value="Genomic_DNA"/>
</dbReference>
<dbReference type="GO" id="GO:0030527">
    <property type="term" value="F:structural constituent of chromatin"/>
    <property type="evidence" value="ECO:0007669"/>
    <property type="project" value="InterPro"/>
</dbReference>
<dbReference type="Gene3D" id="1.10.20.10">
    <property type="entry name" value="Histone, subunit A"/>
    <property type="match status" value="1"/>
</dbReference>
<keyword evidence="1" id="KW-0544">Nucleosome core</keyword>